<sequence length="92" mass="10320">HKIWGLFEITASRVKGGNAHPDAKCLACQVELKNAQPSRNMIKHVISYPRIDDQSKGQWQELDAGRRHKQDSRFVTPAKSPRASRNLTPSGT</sequence>
<evidence type="ECO:0000313" key="2">
    <source>
        <dbReference type="EMBL" id="ETK93230.1"/>
    </source>
</evidence>
<dbReference type="Proteomes" id="UP000053236">
    <property type="component" value="Unassembled WGS sequence"/>
</dbReference>
<evidence type="ECO:0008006" key="3">
    <source>
        <dbReference type="Google" id="ProtNLM"/>
    </source>
</evidence>
<dbReference type="AlphaFoldDB" id="W2HF67"/>
<evidence type="ECO:0000256" key="1">
    <source>
        <dbReference type="SAM" id="MobiDB-lite"/>
    </source>
</evidence>
<feature type="non-terminal residue" evidence="2">
    <location>
        <position position="1"/>
    </location>
</feature>
<gene>
    <name evidence="2" type="ORF">L915_03549</name>
</gene>
<organism evidence="2">
    <name type="scientific">Phytophthora nicotianae</name>
    <name type="common">Potato buckeye rot agent</name>
    <name type="synonym">Phytophthora parasitica</name>
    <dbReference type="NCBI Taxonomy" id="4792"/>
    <lineage>
        <taxon>Eukaryota</taxon>
        <taxon>Sar</taxon>
        <taxon>Stramenopiles</taxon>
        <taxon>Oomycota</taxon>
        <taxon>Peronosporomycetes</taxon>
        <taxon>Peronosporales</taxon>
        <taxon>Peronosporaceae</taxon>
        <taxon>Phytophthora</taxon>
    </lineage>
</organism>
<feature type="compositionally biased region" description="Polar residues" evidence="1">
    <location>
        <begin position="83"/>
        <end position="92"/>
    </location>
</feature>
<feature type="region of interest" description="Disordered" evidence="1">
    <location>
        <begin position="53"/>
        <end position="92"/>
    </location>
</feature>
<accession>W2HF67</accession>
<proteinExistence type="predicted"/>
<reference evidence="2" key="1">
    <citation type="submission" date="2013-11" db="EMBL/GenBank/DDBJ databases">
        <title>The Genome Sequence of Phytophthora parasitica CJ02B3.</title>
        <authorList>
            <consortium name="The Broad Institute Genomics Platform"/>
            <person name="Russ C."/>
            <person name="Tyler B."/>
            <person name="Panabieres F."/>
            <person name="Shan W."/>
            <person name="Tripathy S."/>
            <person name="Grunwald N."/>
            <person name="Machado M."/>
            <person name="Johnson C.S."/>
            <person name="Arredondo F."/>
            <person name="Hong C."/>
            <person name="Coffey M."/>
            <person name="Young S.K."/>
            <person name="Zeng Q."/>
            <person name="Gargeya S."/>
            <person name="Fitzgerald M."/>
            <person name="Abouelleil A."/>
            <person name="Alvarado L."/>
            <person name="Chapman S.B."/>
            <person name="Gainer-Dewar J."/>
            <person name="Goldberg J."/>
            <person name="Griggs A."/>
            <person name="Gujja S."/>
            <person name="Hansen M."/>
            <person name="Howarth C."/>
            <person name="Imamovic A."/>
            <person name="Ireland A."/>
            <person name="Larimer J."/>
            <person name="McCowan C."/>
            <person name="Murphy C."/>
            <person name="Pearson M."/>
            <person name="Poon T.W."/>
            <person name="Priest M."/>
            <person name="Roberts A."/>
            <person name="Saif S."/>
            <person name="Shea T."/>
            <person name="Sykes S."/>
            <person name="Wortman J."/>
            <person name="Nusbaum C."/>
            <person name="Birren B."/>
        </authorList>
    </citation>
    <scope>NUCLEOTIDE SEQUENCE [LARGE SCALE GENOMIC DNA]</scope>
    <source>
        <strain evidence="2">CJ02B3</strain>
    </source>
</reference>
<name>W2HF67_PHYNI</name>
<dbReference type="EMBL" id="KI684966">
    <property type="protein sequence ID" value="ETK93230.1"/>
    <property type="molecule type" value="Genomic_DNA"/>
</dbReference>
<protein>
    <recommendedName>
        <fullName evidence="3">BED-type domain-containing protein</fullName>
    </recommendedName>
</protein>